<keyword evidence="8" id="KW-0675">Receptor</keyword>
<evidence type="ECO:0000256" key="7">
    <source>
        <dbReference type="ARBA" id="ARBA00022840"/>
    </source>
</evidence>
<dbReference type="InterPro" id="IPR038408">
    <property type="entry name" value="GNK2_sf"/>
</dbReference>
<keyword evidence="15" id="KW-1185">Reference proteome</keyword>
<dbReference type="SUPFAM" id="SSF56112">
    <property type="entry name" value="Protein kinase-like (PK-like)"/>
    <property type="match status" value="1"/>
</dbReference>
<dbReference type="CDD" id="cd23509">
    <property type="entry name" value="Gnk2-like"/>
    <property type="match status" value="2"/>
</dbReference>
<evidence type="ECO:0000256" key="8">
    <source>
        <dbReference type="ARBA" id="ARBA00023170"/>
    </source>
</evidence>
<dbReference type="InterPro" id="IPR011009">
    <property type="entry name" value="Kinase-like_dom_sf"/>
</dbReference>
<dbReference type="Gene3D" id="3.30.200.20">
    <property type="entry name" value="Phosphorylase Kinase, domain 1"/>
    <property type="match status" value="1"/>
</dbReference>
<accession>A0ABM4A797</accession>
<dbReference type="Pfam" id="PF07714">
    <property type="entry name" value="PK_Tyr_Ser-Thr"/>
    <property type="match status" value="1"/>
</dbReference>
<reference evidence="16" key="1">
    <citation type="submission" date="2025-08" db="UniProtKB">
        <authorList>
            <consortium name="RefSeq"/>
        </authorList>
    </citation>
    <scope>IDENTIFICATION</scope>
    <source>
        <tissue evidence="16">Seedling</tissue>
    </source>
</reference>
<dbReference type="SMART" id="SM00220">
    <property type="entry name" value="S_TKc"/>
    <property type="match status" value="1"/>
</dbReference>
<sequence>MKSLPLSTLFSLFLSWKILQSFYLTEAEYLSYSGCNSSFTYSPGSVFEQNLNQALTSLVSNSSEYSVYSSITVGKSPDTVYGVVQCFFPRFSAENCQICIKTAATEIRQNCPTQKMASLVYDRCSIEYFTLSPVNTSFPTLLLCETTDYAVEPVLFNLRLRKLFDNLSFSAESDDSKIAVGNISIRSDKNIYGLVQCIADLENGSCFTCLQFIFNYTQRCNLKVGVRFYSMNCFLRYEIYPFFQASVQLSPPHIAPSPASLLKPNSTPTASTNATNPTDGSLHEGGSFHEDDSSSILSFFIGVKSIQAATENFSDKYKLGSGGFGTVYKGKLHDGREIAVKRMSSHSVQGIEELKTEVMVVAKLLHKNLVRLLGFSLEDNEKLLVYEYLPNGSLDKTLFVEGKQNLLDWKTRYQIIVGIARGLLYLHEESQLKIIHRDLKASNILLDENMNPKISDFGLAKLFCESQTHGRTNRISGTFGYMAPEYVMNGKFSTKSDVYSFGILVLEIITGRKNSSFRNLTNLQSHAWEHWSKGTALELMDPTMGDEWPRHEALKCIQMGLLCVQEAAANRPKMSEVVLILDGYAVPPSMPSRPGFFISEESDDSLLALDFQLDEFTTKESHHTKESHQSVNQVTITELNPRD</sequence>
<dbReference type="Gene3D" id="3.30.430.20">
    <property type="entry name" value="Gnk2 domain, C-X8-C-X2-C motif"/>
    <property type="match status" value="2"/>
</dbReference>
<dbReference type="InterPro" id="IPR008271">
    <property type="entry name" value="Ser/Thr_kinase_AS"/>
</dbReference>
<keyword evidence="1" id="KW-0723">Serine/threonine-protein kinase</keyword>
<dbReference type="Pfam" id="PF01657">
    <property type="entry name" value="Stress-antifung"/>
    <property type="match status" value="2"/>
</dbReference>
<evidence type="ECO:0000259" key="14">
    <source>
        <dbReference type="PROSITE" id="PS51473"/>
    </source>
</evidence>
<dbReference type="InterPro" id="IPR000719">
    <property type="entry name" value="Prot_kinase_dom"/>
</dbReference>
<dbReference type="InterPro" id="IPR001245">
    <property type="entry name" value="Ser-Thr/Tyr_kinase_cat_dom"/>
</dbReference>
<evidence type="ECO:0000256" key="5">
    <source>
        <dbReference type="ARBA" id="ARBA00022741"/>
    </source>
</evidence>
<keyword evidence="2" id="KW-0808">Transferase</keyword>
<feature type="region of interest" description="Disordered" evidence="11">
    <location>
        <begin position="618"/>
        <end position="643"/>
    </location>
</feature>
<gene>
    <name evidence="16" type="primary">LOC107434341</name>
</gene>
<organism evidence="15 16">
    <name type="scientific">Ziziphus jujuba</name>
    <name type="common">Chinese jujube</name>
    <name type="synonym">Ziziphus sativa</name>
    <dbReference type="NCBI Taxonomy" id="326968"/>
    <lineage>
        <taxon>Eukaryota</taxon>
        <taxon>Viridiplantae</taxon>
        <taxon>Streptophyta</taxon>
        <taxon>Embryophyta</taxon>
        <taxon>Tracheophyta</taxon>
        <taxon>Spermatophyta</taxon>
        <taxon>Magnoliopsida</taxon>
        <taxon>eudicotyledons</taxon>
        <taxon>Gunneridae</taxon>
        <taxon>Pentapetalae</taxon>
        <taxon>rosids</taxon>
        <taxon>fabids</taxon>
        <taxon>Rosales</taxon>
        <taxon>Rhamnaceae</taxon>
        <taxon>Paliureae</taxon>
        <taxon>Ziziphus</taxon>
    </lineage>
</organism>
<name>A0ABM4A797_ZIZJJ</name>
<keyword evidence="9" id="KW-0325">Glycoprotein</keyword>
<dbReference type="Gene3D" id="1.10.510.10">
    <property type="entry name" value="Transferase(Phosphotransferase) domain 1"/>
    <property type="match status" value="1"/>
</dbReference>
<feature type="domain" description="Gnk2-homologous" evidence="14">
    <location>
        <begin position="137"/>
        <end position="242"/>
    </location>
</feature>
<keyword evidence="4" id="KW-0677">Repeat</keyword>
<keyword evidence="3 12" id="KW-0732">Signal</keyword>
<feature type="domain" description="Protein kinase" evidence="13">
    <location>
        <begin position="313"/>
        <end position="585"/>
    </location>
</feature>
<dbReference type="CDD" id="cd14066">
    <property type="entry name" value="STKc_IRAK"/>
    <property type="match status" value="1"/>
</dbReference>
<dbReference type="PROSITE" id="PS51473">
    <property type="entry name" value="GNK2"/>
    <property type="match status" value="2"/>
</dbReference>
<feature type="binding site" evidence="10">
    <location>
        <position position="341"/>
    </location>
    <ligand>
        <name>ATP</name>
        <dbReference type="ChEBI" id="CHEBI:30616"/>
    </ligand>
</feature>
<dbReference type="PROSITE" id="PS00108">
    <property type="entry name" value="PROTEIN_KINASE_ST"/>
    <property type="match status" value="1"/>
</dbReference>
<dbReference type="PROSITE" id="PS00107">
    <property type="entry name" value="PROTEIN_KINASE_ATP"/>
    <property type="match status" value="1"/>
</dbReference>
<dbReference type="PANTHER" id="PTHR47973">
    <property type="entry name" value="CYSTEINE-RICH RECEPTOR-LIKE PROTEIN KINASE 3"/>
    <property type="match status" value="1"/>
</dbReference>
<evidence type="ECO:0000256" key="6">
    <source>
        <dbReference type="ARBA" id="ARBA00022777"/>
    </source>
</evidence>
<keyword evidence="6" id="KW-0418">Kinase</keyword>
<keyword evidence="7 10" id="KW-0067">ATP-binding</keyword>
<proteinExistence type="predicted"/>
<feature type="compositionally biased region" description="Low complexity" evidence="11">
    <location>
        <begin position="264"/>
        <end position="278"/>
    </location>
</feature>
<dbReference type="InterPro" id="IPR052059">
    <property type="entry name" value="CR_Ser/Thr_kinase"/>
</dbReference>
<protein>
    <submittedName>
        <fullName evidence="16">Cysteine-rich receptor-like protein kinase 10 isoform X2</fullName>
    </submittedName>
</protein>
<feature type="compositionally biased region" description="Basic and acidic residues" evidence="11">
    <location>
        <begin position="618"/>
        <end position="628"/>
    </location>
</feature>
<feature type="chain" id="PRO_5047238091" evidence="12">
    <location>
        <begin position="28"/>
        <end position="643"/>
    </location>
</feature>
<dbReference type="InterPro" id="IPR017441">
    <property type="entry name" value="Protein_kinase_ATP_BS"/>
</dbReference>
<evidence type="ECO:0000313" key="16">
    <source>
        <dbReference type="RefSeq" id="XP_060672609.1"/>
    </source>
</evidence>
<evidence type="ECO:0000256" key="11">
    <source>
        <dbReference type="SAM" id="MobiDB-lite"/>
    </source>
</evidence>
<evidence type="ECO:0000256" key="3">
    <source>
        <dbReference type="ARBA" id="ARBA00022729"/>
    </source>
</evidence>
<feature type="domain" description="Gnk2-homologous" evidence="14">
    <location>
        <begin position="29"/>
        <end position="133"/>
    </location>
</feature>
<feature type="signal peptide" evidence="12">
    <location>
        <begin position="1"/>
        <end position="27"/>
    </location>
</feature>
<evidence type="ECO:0000256" key="9">
    <source>
        <dbReference type="ARBA" id="ARBA00023180"/>
    </source>
</evidence>
<keyword evidence="5 10" id="KW-0547">Nucleotide-binding</keyword>
<evidence type="ECO:0000259" key="13">
    <source>
        <dbReference type="PROSITE" id="PS50011"/>
    </source>
</evidence>
<evidence type="ECO:0000256" key="10">
    <source>
        <dbReference type="PROSITE-ProRule" id="PRU10141"/>
    </source>
</evidence>
<feature type="region of interest" description="Disordered" evidence="11">
    <location>
        <begin position="258"/>
        <end position="289"/>
    </location>
</feature>
<dbReference type="PROSITE" id="PS50011">
    <property type="entry name" value="PROTEIN_KINASE_DOM"/>
    <property type="match status" value="1"/>
</dbReference>
<evidence type="ECO:0000256" key="12">
    <source>
        <dbReference type="SAM" id="SignalP"/>
    </source>
</evidence>
<evidence type="ECO:0000256" key="4">
    <source>
        <dbReference type="ARBA" id="ARBA00022737"/>
    </source>
</evidence>
<evidence type="ECO:0000256" key="1">
    <source>
        <dbReference type="ARBA" id="ARBA00022527"/>
    </source>
</evidence>
<feature type="compositionally biased region" description="Polar residues" evidence="11">
    <location>
        <begin position="629"/>
        <end position="643"/>
    </location>
</feature>
<dbReference type="Proteomes" id="UP001652623">
    <property type="component" value="Chromosome 4"/>
</dbReference>
<evidence type="ECO:0000313" key="15">
    <source>
        <dbReference type="Proteomes" id="UP001652623"/>
    </source>
</evidence>
<dbReference type="InterPro" id="IPR002902">
    <property type="entry name" value="GNK2"/>
</dbReference>
<dbReference type="GeneID" id="107434341"/>
<evidence type="ECO:0000256" key="2">
    <source>
        <dbReference type="ARBA" id="ARBA00022679"/>
    </source>
</evidence>
<dbReference type="RefSeq" id="XP_060672609.1">
    <property type="nucleotide sequence ID" value="XM_060816626.1"/>
</dbReference>